<organism evidence="2 3">
    <name type="scientific">Dethiosulfatarculus sandiegensis</name>
    <dbReference type="NCBI Taxonomy" id="1429043"/>
    <lineage>
        <taxon>Bacteria</taxon>
        <taxon>Pseudomonadati</taxon>
        <taxon>Thermodesulfobacteriota</taxon>
        <taxon>Desulfarculia</taxon>
        <taxon>Desulfarculales</taxon>
        <taxon>Desulfarculaceae</taxon>
        <taxon>Dethiosulfatarculus</taxon>
    </lineage>
</organism>
<keyword evidence="1" id="KW-1133">Transmembrane helix</keyword>
<dbReference type="PATRIC" id="fig|1429043.3.peg.2547"/>
<evidence type="ECO:0000313" key="2">
    <source>
        <dbReference type="EMBL" id="KIX13688.1"/>
    </source>
</evidence>
<protein>
    <submittedName>
        <fullName evidence="2">Membrane protein</fullName>
    </submittedName>
</protein>
<proteinExistence type="predicted"/>
<dbReference type="RefSeq" id="WP_044348779.1">
    <property type="nucleotide sequence ID" value="NZ_AZAC01000014.1"/>
</dbReference>
<feature type="transmembrane region" description="Helical" evidence="1">
    <location>
        <begin position="45"/>
        <end position="64"/>
    </location>
</feature>
<dbReference type="InterPro" id="IPR021450">
    <property type="entry name" value="DUF3100"/>
</dbReference>
<name>A0A0D2HT11_9BACT</name>
<keyword evidence="1" id="KW-0472">Membrane</keyword>
<evidence type="ECO:0000256" key="1">
    <source>
        <dbReference type="SAM" id="Phobius"/>
    </source>
</evidence>
<dbReference type="STRING" id="1429043.X474_11955"/>
<dbReference type="Proteomes" id="UP000032233">
    <property type="component" value="Unassembled WGS sequence"/>
</dbReference>
<dbReference type="EMBL" id="AZAC01000014">
    <property type="protein sequence ID" value="KIX13688.1"/>
    <property type="molecule type" value="Genomic_DNA"/>
</dbReference>
<feature type="transmembrane region" description="Helical" evidence="1">
    <location>
        <begin position="85"/>
        <end position="106"/>
    </location>
</feature>
<sequence length="283" mass="29618">MSEHLTDRELIQTGGRLGIFLKLFAAVVGIIVISELLGIKKIPLGPGSVVLLPMLYAVILGLLITPDILGKPLAFLRKIIGKEEIELAGPMVMLALLPLGVKYGTLVGPNIVKIINAGPAFLLQELGNLGTIFIALPLAVALGLKREAIGAAVSICREPTLGVMTERYGMRSPEATGTLGTYMVGTVVGTIFFGILGSFAVYTGLHPYALAMACGMGSASMMTAASGALSMTVDPAMKDTILAYAATSNMLTGVTGMYSVIFLALPATNFMYGKFVKLFGKGE</sequence>
<reference evidence="2 3" key="1">
    <citation type="submission" date="2013-11" db="EMBL/GenBank/DDBJ databases">
        <title>Metagenomic analysis of a methanogenic consortium involved in long chain n-alkane degradation.</title>
        <authorList>
            <person name="Davidova I.A."/>
            <person name="Callaghan A.V."/>
            <person name="Wawrik B."/>
            <person name="Pruitt S."/>
            <person name="Marks C."/>
            <person name="Duncan K.E."/>
            <person name="Suflita J.M."/>
        </authorList>
    </citation>
    <scope>NUCLEOTIDE SEQUENCE [LARGE SCALE GENOMIC DNA]</scope>
    <source>
        <strain evidence="2 3">SPR</strain>
    </source>
</reference>
<feature type="transmembrane region" description="Helical" evidence="1">
    <location>
        <begin position="20"/>
        <end position="39"/>
    </location>
</feature>
<gene>
    <name evidence="2" type="ORF">X474_11955</name>
</gene>
<keyword evidence="1" id="KW-0812">Transmembrane</keyword>
<comment type="caution">
    <text evidence="2">The sequence shown here is derived from an EMBL/GenBank/DDBJ whole genome shotgun (WGS) entry which is preliminary data.</text>
</comment>
<dbReference type="Pfam" id="PF11299">
    <property type="entry name" value="DUF3100"/>
    <property type="match status" value="1"/>
</dbReference>
<feature type="transmembrane region" description="Helical" evidence="1">
    <location>
        <begin position="241"/>
        <end position="265"/>
    </location>
</feature>
<dbReference type="AlphaFoldDB" id="A0A0D2HT11"/>
<feature type="transmembrane region" description="Helical" evidence="1">
    <location>
        <begin position="126"/>
        <end position="144"/>
    </location>
</feature>
<feature type="transmembrane region" description="Helical" evidence="1">
    <location>
        <begin position="208"/>
        <end position="229"/>
    </location>
</feature>
<feature type="transmembrane region" description="Helical" evidence="1">
    <location>
        <begin position="179"/>
        <end position="202"/>
    </location>
</feature>
<evidence type="ECO:0000313" key="3">
    <source>
        <dbReference type="Proteomes" id="UP000032233"/>
    </source>
</evidence>
<keyword evidence="3" id="KW-1185">Reference proteome</keyword>
<dbReference type="InParanoid" id="A0A0D2HT11"/>
<accession>A0A0D2HT11</accession>
<dbReference type="OrthoDB" id="5451070at2"/>